<dbReference type="OrthoDB" id="2348401at2759"/>
<sequence>MSDALRKDFHTKAGEKITPDSSKSTLDKAKESITGAGDKAARGAQPDSEKSTSQSVSDKFGRSKDREVHGSSSGSVVDKTKSAFGLGDKH</sequence>
<name>A0A9P4GE83_9PLEO</name>
<dbReference type="Pfam" id="PF04119">
    <property type="entry name" value="HSP9_HSP12"/>
    <property type="match status" value="1"/>
</dbReference>
<feature type="region of interest" description="Disordered" evidence="1">
    <location>
        <begin position="1"/>
        <end position="90"/>
    </location>
</feature>
<evidence type="ECO:0000313" key="3">
    <source>
        <dbReference type="Proteomes" id="UP000800039"/>
    </source>
</evidence>
<keyword evidence="3" id="KW-1185">Reference proteome</keyword>
<dbReference type="EMBL" id="ML976617">
    <property type="protein sequence ID" value="KAF1843854.1"/>
    <property type="molecule type" value="Genomic_DNA"/>
</dbReference>
<evidence type="ECO:0000256" key="1">
    <source>
        <dbReference type="SAM" id="MobiDB-lite"/>
    </source>
</evidence>
<dbReference type="Proteomes" id="UP000800039">
    <property type="component" value="Unassembled WGS sequence"/>
</dbReference>
<protein>
    <recommendedName>
        <fullName evidence="4">Chaperone/heat shock protein Hsp12</fullName>
    </recommendedName>
</protein>
<dbReference type="InterPro" id="IPR007250">
    <property type="entry name" value="HSP9_HSP12"/>
</dbReference>
<dbReference type="AlphaFoldDB" id="A0A9P4GE83"/>
<organism evidence="2 3">
    <name type="scientific">Cucurbitaria berberidis CBS 394.84</name>
    <dbReference type="NCBI Taxonomy" id="1168544"/>
    <lineage>
        <taxon>Eukaryota</taxon>
        <taxon>Fungi</taxon>
        <taxon>Dikarya</taxon>
        <taxon>Ascomycota</taxon>
        <taxon>Pezizomycotina</taxon>
        <taxon>Dothideomycetes</taxon>
        <taxon>Pleosporomycetidae</taxon>
        <taxon>Pleosporales</taxon>
        <taxon>Pleosporineae</taxon>
        <taxon>Cucurbitariaceae</taxon>
        <taxon>Cucurbitaria</taxon>
    </lineage>
</organism>
<dbReference type="Gene3D" id="6.10.250.2440">
    <property type="match status" value="2"/>
</dbReference>
<accession>A0A9P4GE83</accession>
<evidence type="ECO:0000313" key="2">
    <source>
        <dbReference type="EMBL" id="KAF1843854.1"/>
    </source>
</evidence>
<evidence type="ECO:0008006" key="4">
    <source>
        <dbReference type="Google" id="ProtNLM"/>
    </source>
</evidence>
<feature type="compositionally biased region" description="Basic and acidic residues" evidence="1">
    <location>
        <begin position="59"/>
        <end position="69"/>
    </location>
</feature>
<feature type="compositionally biased region" description="Basic and acidic residues" evidence="1">
    <location>
        <begin position="1"/>
        <end position="18"/>
    </location>
</feature>
<proteinExistence type="predicted"/>
<gene>
    <name evidence="2" type="ORF">K460DRAFT_408175</name>
</gene>
<reference evidence="2" key="1">
    <citation type="submission" date="2020-01" db="EMBL/GenBank/DDBJ databases">
        <authorList>
            <consortium name="DOE Joint Genome Institute"/>
            <person name="Haridas S."/>
            <person name="Albert R."/>
            <person name="Binder M."/>
            <person name="Bloem J."/>
            <person name="Labutti K."/>
            <person name="Salamov A."/>
            <person name="Andreopoulos B."/>
            <person name="Baker S.E."/>
            <person name="Barry K."/>
            <person name="Bills G."/>
            <person name="Bluhm B.H."/>
            <person name="Cannon C."/>
            <person name="Castanera R."/>
            <person name="Culley D.E."/>
            <person name="Daum C."/>
            <person name="Ezra D."/>
            <person name="Gonzalez J.B."/>
            <person name="Henrissat B."/>
            <person name="Kuo A."/>
            <person name="Liang C."/>
            <person name="Lipzen A."/>
            <person name="Lutzoni F."/>
            <person name="Magnuson J."/>
            <person name="Mondo S."/>
            <person name="Nolan M."/>
            <person name="Ohm R."/>
            <person name="Pangilinan J."/>
            <person name="Park H.-J."/>
            <person name="Ramirez L."/>
            <person name="Alfaro M."/>
            <person name="Sun H."/>
            <person name="Tritt A."/>
            <person name="Yoshinaga Y."/>
            <person name="Zwiers L.-H."/>
            <person name="Turgeon B.G."/>
            <person name="Goodwin S.B."/>
            <person name="Spatafora J.W."/>
            <person name="Crous P.W."/>
            <person name="Grigoriev I.V."/>
        </authorList>
    </citation>
    <scope>NUCLEOTIDE SEQUENCE</scope>
    <source>
        <strain evidence="2">CBS 394.84</strain>
    </source>
</reference>
<dbReference type="GeneID" id="63854391"/>
<comment type="caution">
    <text evidence="2">The sequence shown here is derived from an EMBL/GenBank/DDBJ whole genome shotgun (WGS) entry which is preliminary data.</text>
</comment>
<dbReference type="RefSeq" id="XP_040786417.1">
    <property type="nucleotide sequence ID" value="XM_040937141.1"/>
</dbReference>